<gene>
    <name evidence="1" type="ORF">Csp_E36430</name>
</gene>
<dbReference type="EMBL" id="FN543101">
    <property type="protein sequence ID" value="CBA26555.1"/>
    <property type="molecule type" value="Genomic_DNA"/>
</dbReference>
<sequence>MKDKTTIKFDSSQRIYFEVKSGINTPTFRQTLHISATEDPFFENESSFGDLLDLAIKGNTVFNGTIRSEDRKYLLDGFNALQKIIYEKKKQVEAIPAFGEVKQIKFKP</sequence>
<name>C9Y6R6_CURXX</name>
<evidence type="ECO:0000313" key="1">
    <source>
        <dbReference type="EMBL" id="CBA26555.1"/>
    </source>
</evidence>
<accession>C9Y6R6</accession>
<dbReference type="AlphaFoldDB" id="C9Y6R6"/>
<reference evidence="1" key="1">
    <citation type="journal article" date="2010" name="Nature">
        <title>The Dynamic genome of Hydra.</title>
        <authorList>
            <person name="Chapman J.A."/>
            <person name="Kirkness E.F."/>
            <person name="Simakov O."/>
            <person name="Hampson S.E."/>
            <person name="Mitros T."/>
            <person name="Weinmaier T."/>
            <person name="Rattei T."/>
            <person name="Balasubramanian P.G."/>
            <person name="Borman J."/>
            <person name="Busam D."/>
            <person name="Disbennett K."/>
            <person name="Pfannkoch C."/>
            <person name="Sumin N."/>
            <person name="Sutton G."/>
            <person name="Viswanathan L."/>
            <person name="Walenz B."/>
            <person name="Goodstein D.M."/>
            <person name="Hellsten U."/>
            <person name="Kawashima T."/>
            <person name="Prochnik S.E."/>
            <person name="Putnam N.H."/>
            <person name="Shu S."/>
            <person name="Blumberg B."/>
            <person name="Dana C.E."/>
            <person name="Gee L."/>
            <person name="Kibler D.F."/>
            <person name="Law L."/>
            <person name="Lindgens D."/>
            <person name="Martinez D.E."/>
            <person name="Peng J."/>
            <person name="Wigge P.A."/>
            <person name="Bertulat B."/>
            <person name="Guder C."/>
            <person name="Nakamura Y."/>
            <person name="Ozbek S."/>
            <person name="Watanabe H."/>
            <person name="Khalturin K."/>
            <person name="Hemmrich G."/>
            <person name="Franke A."/>
            <person name="Augustin R."/>
            <person name="Fraune S."/>
            <person name="Hayakawa E."/>
            <person name="Hayakawa S."/>
            <person name="Hirose M."/>
            <person name="Hwang J."/>
            <person name="Ikeo K."/>
            <person name="Nishimiya-Fujisawa C."/>
            <person name="Ogura A."/>
            <person name="Takahashi T."/>
            <person name="Steinmetz P.R."/>
            <person name="Zhang X."/>
            <person name="Aufschnaiter R."/>
            <person name="Eder M.K."/>
            <person name="Gorny A.K."/>
            <person name="Salvenmoser W."/>
            <person name="Heimberg A.M."/>
            <person name="Wheeler B.M."/>
            <person name="Peterson K.J."/>
            <person name="Boettger A."/>
            <person name="Tischler P."/>
            <person name="Wolf A."/>
            <person name="Gojobori T."/>
            <person name="Remington K.A."/>
            <person name="Strausberg R.L."/>
            <person name="Venter J."/>
            <person name="Technau U."/>
            <person name="Hobmayer B."/>
            <person name="Bosch T.C."/>
            <person name="Holstein T.W."/>
            <person name="Fujisawa T."/>
            <person name="Bode H.R."/>
            <person name="David C.N."/>
            <person name="Rokhsar D.S."/>
            <person name="Steele R.E."/>
        </authorList>
    </citation>
    <scope>NUCLEOTIDE SEQUENCE</scope>
</reference>
<proteinExistence type="predicted"/>
<protein>
    <submittedName>
        <fullName evidence="1">Uncharacterized protein</fullName>
    </submittedName>
</protein>
<organism evidence="1">
    <name type="scientific">Curvibacter symbiont subsp. Hydra magnipapillata</name>
    <dbReference type="NCBI Taxonomy" id="667019"/>
    <lineage>
        <taxon>Bacteria</taxon>
        <taxon>Pseudomonadati</taxon>
        <taxon>Pseudomonadota</taxon>
        <taxon>Betaproteobacteria</taxon>
        <taxon>Burkholderiales</taxon>
        <taxon>Comamonadaceae</taxon>
        <taxon>Curvibacter</taxon>
    </lineage>
</organism>